<evidence type="ECO:0000256" key="2">
    <source>
        <dbReference type="ARBA" id="ARBA00022692"/>
    </source>
</evidence>
<reference evidence="7 8" key="1">
    <citation type="journal article" date="2014" name="Nature">
        <title>An environmental bacterial taxon with a large and distinct metabolic repertoire.</title>
        <authorList>
            <person name="Wilson M.C."/>
            <person name="Mori T."/>
            <person name="Ruckert C."/>
            <person name="Uria A.R."/>
            <person name="Helf M.J."/>
            <person name="Takada K."/>
            <person name="Gernert C."/>
            <person name="Steffens U.A."/>
            <person name="Heycke N."/>
            <person name="Schmitt S."/>
            <person name="Rinke C."/>
            <person name="Helfrich E.J."/>
            <person name="Brachmann A.O."/>
            <person name="Gurgui C."/>
            <person name="Wakimoto T."/>
            <person name="Kracht M."/>
            <person name="Crusemann M."/>
            <person name="Hentschel U."/>
            <person name="Abe I."/>
            <person name="Matsunaga S."/>
            <person name="Kalinowski J."/>
            <person name="Takeyama H."/>
            <person name="Piel J."/>
        </authorList>
    </citation>
    <scope>NUCLEOTIDE SEQUENCE [LARGE SCALE GENOMIC DNA]</scope>
    <source>
        <strain evidence="8">TSY2</strain>
    </source>
</reference>
<dbReference type="NCBIfam" id="TIGR01352">
    <property type="entry name" value="tonB_Cterm"/>
    <property type="match status" value="1"/>
</dbReference>
<keyword evidence="4" id="KW-0472">Membrane</keyword>
<dbReference type="Pfam" id="PF13103">
    <property type="entry name" value="TonB_2"/>
    <property type="match status" value="1"/>
</dbReference>
<proteinExistence type="predicted"/>
<dbReference type="AlphaFoldDB" id="W4M2P4"/>
<dbReference type="PROSITE" id="PS52015">
    <property type="entry name" value="TONB_CTD"/>
    <property type="match status" value="1"/>
</dbReference>
<dbReference type="Proteomes" id="UP000019140">
    <property type="component" value="Unassembled WGS sequence"/>
</dbReference>
<feature type="domain" description="TonB C-terminal" evidence="6">
    <location>
        <begin position="56"/>
        <end position="146"/>
    </location>
</feature>
<evidence type="ECO:0000256" key="4">
    <source>
        <dbReference type="ARBA" id="ARBA00023136"/>
    </source>
</evidence>
<keyword evidence="3" id="KW-1133">Transmembrane helix</keyword>
<evidence type="ECO:0000256" key="1">
    <source>
        <dbReference type="ARBA" id="ARBA00004167"/>
    </source>
</evidence>
<dbReference type="HOGENOM" id="CLU_1773981_0_0_7"/>
<dbReference type="EMBL" id="AZHX01001223">
    <property type="protein sequence ID" value="ETX04433.1"/>
    <property type="molecule type" value="Genomic_DNA"/>
</dbReference>
<keyword evidence="8" id="KW-1185">Reference proteome</keyword>
<keyword evidence="2" id="KW-0812">Transmembrane</keyword>
<comment type="caution">
    <text evidence="7">The sequence shown here is derived from an EMBL/GenBank/DDBJ whole genome shotgun (WGS) entry which is preliminary data.</text>
</comment>
<organism evidence="7 8">
    <name type="scientific">Candidatus Entotheonella gemina</name>
    <dbReference type="NCBI Taxonomy" id="1429439"/>
    <lineage>
        <taxon>Bacteria</taxon>
        <taxon>Pseudomonadati</taxon>
        <taxon>Nitrospinota/Tectimicrobiota group</taxon>
        <taxon>Candidatus Tectimicrobiota</taxon>
        <taxon>Candidatus Entotheonellia</taxon>
        <taxon>Candidatus Entotheonellales</taxon>
        <taxon>Candidatus Entotheonellaceae</taxon>
        <taxon>Candidatus Entotheonella</taxon>
    </lineage>
</organism>
<sequence>MRQRQIQREQERRRAEATRQQAASERVAALRDRLKQQEAIGSAAVTSAGVQRVRLMAYQDRLRAKITETWILPLSEEQRRDLQATTQFQVMRNGHVVQLELVKPSGNALFDASLLRAIRRASPLPALPDDYPLDVLEVEMRFRANS</sequence>
<dbReference type="SUPFAM" id="SSF74653">
    <property type="entry name" value="TolA/TonB C-terminal domain"/>
    <property type="match status" value="1"/>
</dbReference>
<dbReference type="InterPro" id="IPR006260">
    <property type="entry name" value="TonB/TolA_C"/>
</dbReference>
<accession>W4M2P4</accession>
<evidence type="ECO:0000256" key="5">
    <source>
        <dbReference type="SAM" id="MobiDB-lite"/>
    </source>
</evidence>
<evidence type="ECO:0000313" key="8">
    <source>
        <dbReference type="Proteomes" id="UP000019140"/>
    </source>
</evidence>
<dbReference type="GO" id="GO:0016020">
    <property type="term" value="C:membrane"/>
    <property type="evidence" value="ECO:0007669"/>
    <property type="project" value="UniProtKB-SubCell"/>
</dbReference>
<protein>
    <recommendedName>
        <fullName evidence="6">TonB C-terminal domain-containing protein</fullName>
    </recommendedName>
</protein>
<evidence type="ECO:0000256" key="3">
    <source>
        <dbReference type="ARBA" id="ARBA00022989"/>
    </source>
</evidence>
<name>W4M2P4_9BACT</name>
<feature type="region of interest" description="Disordered" evidence="5">
    <location>
        <begin position="1"/>
        <end position="21"/>
    </location>
</feature>
<dbReference type="GO" id="GO:0055085">
    <property type="term" value="P:transmembrane transport"/>
    <property type="evidence" value="ECO:0007669"/>
    <property type="project" value="InterPro"/>
</dbReference>
<evidence type="ECO:0000313" key="7">
    <source>
        <dbReference type="EMBL" id="ETX04433.1"/>
    </source>
</evidence>
<dbReference type="InterPro" id="IPR037682">
    <property type="entry name" value="TonB_C"/>
</dbReference>
<dbReference type="Gene3D" id="3.30.1150.10">
    <property type="match status" value="1"/>
</dbReference>
<comment type="subcellular location">
    <subcellularLocation>
        <location evidence="1">Membrane</location>
        <topology evidence="1">Single-pass membrane protein</topology>
    </subcellularLocation>
</comment>
<feature type="compositionally biased region" description="Basic and acidic residues" evidence="5">
    <location>
        <begin position="1"/>
        <end position="17"/>
    </location>
</feature>
<evidence type="ECO:0000259" key="6">
    <source>
        <dbReference type="PROSITE" id="PS52015"/>
    </source>
</evidence>
<gene>
    <name evidence="7" type="ORF">ETSY2_28795</name>
</gene>